<feature type="transmembrane region" description="Helical" evidence="5">
    <location>
        <begin position="102"/>
        <end position="122"/>
    </location>
</feature>
<dbReference type="PANTHER" id="PTHR36917">
    <property type="entry name" value="INTRACELLULAR SEPTATION PROTEIN A-RELATED"/>
    <property type="match status" value="1"/>
</dbReference>
<evidence type="ECO:0000256" key="1">
    <source>
        <dbReference type="ARBA" id="ARBA00022475"/>
    </source>
</evidence>
<dbReference type="RefSeq" id="WP_084353335.1">
    <property type="nucleotide sequence ID" value="NZ_FWYD01000009.1"/>
</dbReference>
<comment type="function">
    <text evidence="5">Plays a role in cell envelope biogenesis, maintenance of cell envelope integrity and membrane homeostasis.</text>
</comment>
<feature type="transmembrane region" description="Helical" evidence="5">
    <location>
        <begin position="12"/>
        <end position="29"/>
    </location>
</feature>
<evidence type="ECO:0000256" key="2">
    <source>
        <dbReference type="ARBA" id="ARBA00022692"/>
    </source>
</evidence>
<keyword evidence="5" id="KW-0997">Cell inner membrane</keyword>
<keyword evidence="2 5" id="KW-0812">Transmembrane</keyword>
<dbReference type="HAMAP" id="MF_00189">
    <property type="entry name" value="YciB"/>
    <property type="match status" value="1"/>
</dbReference>
<dbReference type="OrthoDB" id="9788219at2"/>
<comment type="similarity">
    <text evidence="5">Belongs to the YciB family.</text>
</comment>
<dbReference type="STRING" id="1387277.SAMN06295998_10958"/>
<organism evidence="6 7">
    <name type="scientific">Primorskyibacter flagellatus</name>
    <dbReference type="NCBI Taxonomy" id="1387277"/>
    <lineage>
        <taxon>Bacteria</taxon>
        <taxon>Pseudomonadati</taxon>
        <taxon>Pseudomonadota</taxon>
        <taxon>Alphaproteobacteria</taxon>
        <taxon>Rhodobacterales</taxon>
        <taxon>Roseobacteraceae</taxon>
        <taxon>Primorskyibacter</taxon>
    </lineage>
</organism>
<name>A0A1W2CTU8_9RHOB</name>
<dbReference type="EMBL" id="FWYD01000009">
    <property type="protein sequence ID" value="SMC88651.1"/>
    <property type="molecule type" value="Genomic_DNA"/>
</dbReference>
<keyword evidence="3 5" id="KW-1133">Transmembrane helix</keyword>
<keyword evidence="1 5" id="KW-1003">Cell membrane</keyword>
<accession>A0A1W2CTU8</accession>
<protein>
    <recommendedName>
        <fullName evidence="5">Inner membrane-spanning protein YciB</fullName>
    </recommendedName>
</protein>
<dbReference type="PANTHER" id="PTHR36917:SF1">
    <property type="entry name" value="INNER MEMBRANE-SPANNING PROTEIN YCIB"/>
    <property type="match status" value="1"/>
</dbReference>
<evidence type="ECO:0000313" key="7">
    <source>
        <dbReference type="Proteomes" id="UP000192330"/>
    </source>
</evidence>
<evidence type="ECO:0000313" key="6">
    <source>
        <dbReference type="EMBL" id="SMC88651.1"/>
    </source>
</evidence>
<evidence type="ECO:0000256" key="5">
    <source>
        <dbReference type="HAMAP-Rule" id="MF_00189"/>
    </source>
</evidence>
<evidence type="ECO:0000256" key="4">
    <source>
        <dbReference type="ARBA" id="ARBA00023136"/>
    </source>
</evidence>
<feature type="transmembrane region" description="Helical" evidence="5">
    <location>
        <begin position="74"/>
        <end position="90"/>
    </location>
</feature>
<dbReference type="Pfam" id="PF04279">
    <property type="entry name" value="IspA"/>
    <property type="match status" value="1"/>
</dbReference>
<dbReference type="InterPro" id="IPR006008">
    <property type="entry name" value="YciB"/>
</dbReference>
<evidence type="ECO:0000256" key="3">
    <source>
        <dbReference type="ARBA" id="ARBA00022989"/>
    </source>
</evidence>
<feature type="transmembrane region" description="Helical" evidence="5">
    <location>
        <begin position="143"/>
        <end position="162"/>
    </location>
</feature>
<sequence length="199" mass="22667">MAERKINPILKLALELGPVVVFFVAFLRLKGNSYEINGTMYDGFILATAGFVPLMILSTLALWKLTGKLSRMQVTTLVLVVVFGGLSVWFNDDQFFKMKPTMIYLLFGGALGIGLLRGESYLKFVMEEVMPLQQEGWMILTRRLTAFFLTLAILNEVIWRTMSTETWVYFKTFGLTAAIFVFFMTQSGVFNRYAIEDDT</sequence>
<dbReference type="AlphaFoldDB" id="A0A1W2CTU8"/>
<keyword evidence="4 5" id="KW-0472">Membrane</keyword>
<gene>
    <name evidence="5" type="primary">yciB</name>
    <name evidence="6" type="ORF">SAMN06295998_10958</name>
</gene>
<dbReference type="Proteomes" id="UP000192330">
    <property type="component" value="Unassembled WGS sequence"/>
</dbReference>
<dbReference type="GO" id="GO:0005886">
    <property type="term" value="C:plasma membrane"/>
    <property type="evidence" value="ECO:0007669"/>
    <property type="project" value="UniProtKB-SubCell"/>
</dbReference>
<keyword evidence="7" id="KW-1185">Reference proteome</keyword>
<reference evidence="6 7" key="1">
    <citation type="submission" date="2017-04" db="EMBL/GenBank/DDBJ databases">
        <authorList>
            <person name="Afonso C.L."/>
            <person name="Miller P.J."/>
            <person name="Scott M.A."/>
            <person name="Spackman E."/>
            <person name="Goraichik I."/>
            <person name="Dimitrov K.M."/>
            <person name="Suarez D.L."/>
            <person name="Swayne D.E."/>
        </authorList>
    </citation>
    <scope>NUCLEOTIDE SEQUENCE [LARGE SCALE GENOMIC DNA]</scope>
    <source>
        <strain evidence="6 7">CGMCC 1.12644</strain>
    </source>
</reference>
<feature type="transmembrane region" description="Helical" evidence="5">
    <location>
        <begin position="168"/>
        <end position="185"/>
    </location>
</feature>
<feature type="transmembrane region" description="Helical" evidence="5">
    <location>
        <begin position="41"/>
        <end position="62"/>
    </location>
</feature>
<comment type="subcellular location">
    <subcellularLocation>
        <location evidence="5">Cell inner membrane</location>
        <topology evidence="5">Multi-pass membrane protein</topology>
    </subcellularLocation>
</comment>
<proteinExistence type="inferred from homology"/>